<evidence type="ECO:0000256" key="4">
    <source>
        <dbReference type="ARBA" id="ARBA00022729"/>
    </source>
</evidence>
<dbReference type="OrthoDB" id="2821340at2759"/>
<keyword evidence="7" id="KW-1185">Reference proteome</keyword>
<protein>
    <recommendedName>
        <fullName evidence="8">Avidin family protein</fullName>
    </recommendedName>
</protein>
<dbReference type="Gene3D" id="2.40.128.30">
    <property type="entry name" value="Avidin-like"/>
    <property type="match status" value="1"/>
</dbReference>
<sequence>MTQQLSGDWYNQLSSKMTLIADASGGLSGEYNSAVGEAQDFYILTGRFDADPPTDEGISVGWVVTFRNSQLNAHSTSTWSGQYFDGDNERILTQWLLTSSTAPSSVWTSTRVGNDTFTRNKPSAAEIAKARAFAVGSPNPEDILAMIRK</sequence>
<evidence type="ECO:0000256" key="3">
    <source>
        <dbReference type="ARBA" id="ARBA00022525"/>
    </source>
</evidence>
<evidence type="ECO:0000256" key="1">
    <source>
        <dbReference type="ARBA" id="ARBA00004613"/>
    </source>
</evidence>
<accession>A0A8S0VYN5</accession>
<keyword evidence="4" id="KW-0732">Signal</keyword>
<proteinExistence type="inferred from homology"/>
<dbReference type="GO" id="GO:0005576">
    <property type="term" value="C:extracellular region"/>
    <property type="evidence" value="ECO:0007669"/>
    <property type="project" value="UniProtKB-SubCell"/>
</dbReference>
<keyword evidence="3" id="KW-0964">Secreted</keyword>
<dbReference type="Pfam" id="PF01382">
    <property type="entry name" value="Avidin"/>
    <property type="match status" value="1"/>
</dbReference>
<organism evidence="6 7">
    <name type="scientific">Cyclocybe aegerita</name>
    <name type="common">Black poplar mushroom</name>
    <name type="synonym">Agrocybe aegerita</name>
    <dbReference type="NCBI Taxonomy" id="1973307"/>
    <lineage>
        <taxon>Eukaryota</taxon>
        <taxon>Fungi</taxon>
        <taxon>Dikarya</taxon>
        <taxon>Basidiomycota</taxon>
        <taxon>Agaricomycotina</taxon>
        <taxon>Agaricomycetes</taxon>
        <taxon>Agaricomycetidae</taxon>
        <taxon>Agaricales</taxon>
        <taxon>Agaricineae</taxon>
        <taxon>Bolbitiaceae</taxon>
        <taxon>Cyclocybe</taxon>
    </lineage>
</organism>
<gene>
    <name evidence="6" type="ORF">AAE3_LOCUS4662</name>
</gene>
<evidence type="ECO:0008006" key="8">
    <source>
        <dbReference type="Google" id="ProtNLM"/>
    </source>
</evidence>
<dbReference type="PROSITE" id="PS51326">
    <property type="entry name" value="AVIDIN_2"/>
    <property type="match status" value="1"/>
</dbReference>
<dbReference type="PRINTS" id="PR00709">
    <property type="entry name" value="AVIDIN"/>
</dbReference>
<dbReference type="AlphaFoldDB" id="A0A8S0VYN5"/>
<evidence type="ECO:0000313" key="7">
    <source>
        <dbReference type="Proteomes" id="UP000467700"/>
    </source>
</evidence>
<evidence type="ECO:0000256" key="5">
    <source>
        <dbReference type="ARBA" id="ARBA00023267"/>
    </source>
</evidence>
<dbReference type="InterPro" id="IPR036896">
    <property type="entry name" value="Avidin-like_sf"/>
</dbReference>
<dbReference type="Proteomes" id="UP000467700">
    <property type="component" value="Unassembled WGS sequence"/>
</dbReference>
<dbReference type="GO" id="GO:0009374">
    <property type="term" value="F:biotin binding"/>
    <property type="evidence" value="ECO:0007669"/>
    <property type="project" value="InterPro"/>
</dbReference>
<dbReference type="SUPFAM" id="SSF50876">
    <property type="entry name" value="Avidin/streptavidin"/>
    <property type="match status" value="1"/>
</dbReference>
<dbReference type="InterPro" id="IPR051764">
    <property type="entry name" value="Avidin/Streptavidin-rel"/>
</dbReference>
<comment type="subcellular location">
    <subcellularLocation>
        <location evidence="1">Secreted</location>
    </subcellularLocation>
</comment>
<reference evidence="6 7" key="1">
    <citation type="submission" date="2020-01" db="EMBL/GenBank/DDBJ databases">
        <authorList>
            <person name="Gupta K D."/>
        </authorList>
    </citation>
    <scope>NUCLEOTIDE SEQUENCE [LARGE SCALE GENOMIC DNA]</scope>
</reference>
<dbReference type="InterPro" id="IPR005468">
    <property type="entry name" value="Avidin/str"/>
</dbReference>
<comment type="caution">
    <text evidence="6">The sequence shown here is derived from an EMBL/GenBank/DDBJ whole genome shotgun (WGS) entry which is preliminary data.</text>
</comment>
<evidence type="ECO:0000313" key="6">
    <source>
        <dbReference type="EMBL" id="CAA7262591.1"/>
    </source>
</evidence>
<dbReference type="PANTHER" id="PTHR34399">
    <property type="entry name" value="AVIDIN-RELATED"/>
    <property type="match status" value="1"/>
</dbReference>
<dbReference type="InterPro" id="IPR005469">
    <property type="entry name" value="Avidin"/>
</dbReference>
<evidence type="ECO:0000256" key="2">
    <source>
        <dbReference type="ARBA" id="ARBA00006297"/>
    </source>
</evidence>
<comment type="similarity">
    <text evidence="2">Belongs to the avidin/streptavidin family.</text>
</comment>
<keyword evidence="5" id="KW-0092">Biotin</keyword>
<dbReference type="EMBL" id="CACVBS010000036">
    <property type="protein sequence ID" value="CAA7262591.1"/>
    <property type="molecule type" value="Genomic_DNA"/>
</dbReference>
<name>A0A8S0VYN5_CYCAE</name>